<evidence type="ECO:0000313" key="3">
    <source>
        <dbReference type="Proteomes" id="UP000635142"/>
    </source>
</evidence>
<evidence type="ECO:0000259" key="1">
    <source>
        <dbReference type="Pfam" id="PF03724"/>
    </source>
</evidence>
<dbReference type="Pfam" id="PF03724">
    <property type="entry name" value="META"/>
    <property type="match status" value="1"/>
</dbReference>
<comment type="caution">
    <text evidence="2">The sequence shown here is derived from an EMBL/GenBank/DDBJ whole genome shotgun (WGS) entry which is preliminary data.</text>
</comment>
<dbReference type="Proteomes" id="UP000635142">
    <property type="component" value="Unassembled WGS sequence"/>
</dbReference>
<feature type="domain" description="DUF306" evidence="1">
    <location>
        <begin position="30"/>
        <end position="128"/>
    </location>
</feature>
<gene>
    <name evidence="2" type="ORF">H9Q16_11750</name>
</gene>
<organism evidence="2 3">
    <name type="scientific">Sulfitobacter aestuariivivens</name>
    <dbReference type="NCBI Taxonomy" id="2766981"/>
    <lineage>
        <taxon>Bacteria</taxon>
        <taxon>Pseudomonadati</taxon>
        <taxon>Pseudomonadota</taxon>
        <taxon>Alphaproteobacteria</taxon>
        <taxon>Rhodobacterales</taxon>
        <taxon>Roseobacteraceae</taxon>
        <taxon>Sulfitobacter</taxon>
    </lineage>
</organism>
<reference evidence="2" key="1">
    <citation type="submission" date="2020-08" db="EMBL/GenBank/DDBJ databases">
        <title>Sulfitobacter aestuariivivens sp. nov., isolated from a tidal flat.</title>
        <authorList>
            <person name="Park S."/>
            <person name="Yoon J.-H."/>
        </authorList>
    </citation>
    <scope>NUCLEOTIDE SEQUENCE</scope>
    <source>
        <strain evidence="2">TSTF-M16</strain>
    </source>
</reference>
<accession>A0A927HFM9</accession>
<sequence length="132" mass="14361">MIRFAFILPLWLSLDACTRDETIRAYGMGEGTWRLVELNGASFEATATLAFTDRNKIGGTGPCNSYTARMDVPFPWWGTGPIAATRMTCPDVAAETAYFTALSAAKLSEVRDARLILSAEDGTALLIFSARD</sequence>
<dbReference type="InterPro" id="IPR005184">
    <property type="entry name" value="DUF306_Meta_HslJ"/>
</dbReference>
<dbReference type="RefSeq" id="WP_191075621.1">
    <property type="nucleotide sequence ID" value="NZ_JACTAG010000002.1"/>
</dbReference>
<dbReference type="Gene3D" id="2.40.128.270">
    <property type="match status" value="1"/>
</dbReference>
<dbReference type="EMBL" id="JACTAG010000002">
    <property type="protein sequence ID" value="MBD3664599.1"/>
    <property type="molecule type" value="Genomic_DNA"/>
</dbReference>
<keyword evidence="3" id="KW-1185">Reference proteome</keyword>
<dbReference type="AlphaFoldDB" id="A0A927HFM9"/>
<name>A0A927HFM9_9RHOB</name>
<proteinExistence type="predicted"/>
<protein>
    <submittedName>
        <fullName evidence="2">META domain-containing protein</fullName>
    </submittedName>
</protein>
<evidence type="ECO:0000313" key="2">
    <source>
        <dbReference type="EMBL" id="MBD3664599.1"/>
    </source>
</evidence>
<dbReference type="InterPro" id="IPR038670">
    <property type="entry name" value="HslJ-like_sf"/>
</dbReference>